<name>A0A6G9LKV4_9CAUD</name>
<gene>
    <name evidence="1" type="ORF">nattely_103</name>
</gene>
<accession>A0A6G9LKV4</accession>
<keyword evidence="2" id="KW-1185">Reference proteome</keyword>
<reference evidence="2" key="1">
    <citation type="submission" date="2020-02" db="EMBL/GenBank/DDBJ databases">
        <authorList>
            <person name="Olsen N.S."/>
            <person name="Forero-Junco L."/>
            <person name="Kot W."/>
            <person name="Hansen L.H."/>
        </authorList>
    </citation>
    <scope>NUCLEOTIDE SEQUENCE [LARGE SCALE GENOMIC DNA]</scope>
</reference>
<sequence>MEKFTCFNYNPTKARIGDCVLRAITAFEYVERKLKNVEQISSEELYEKVKLGITSYGDYTLQRYFEKYLSEHGYVRVEAFNYIDNIRIRTENQLAMFCKNFNVMALALSNTHMAYVDPILGVVDTWDSRRKRLEYFYIKEEDVERLELKLTEDVDGNTNIKRVSTKENTIGYNKINGKSPIQMGLK</sequence>
<organism evidence="1 2">
    <name type="scientific">Enterococcus phage nattely</name>
    <dbReference type="NCBI Taxonomy" id="2719593"/>
    <lineage>
        <taxon>Viruses</taxon>
        <taxon>Duplodnaviria</taxon>
        <taxon>Heunggongvirae</taxon>
        <taxon>Uroviricota</taxon>
        <taxon>Caudoviricetes</taxon>
        <taxon>Andrewesvirinae</taxon>
        <taxon>Vipetofemvirus</taxon>
        <taxon>Vipetofemvirus nattely</taxon>
    </lineage>
</organism>
<dbReference type="EMBL" id="MT119360">
    <property type="protein sequence ID" value="QIQ66270.1"/>
    <property type="molecule type" value="Genomic_DNA"/>
</dbReference>
<protein>
    <submittedName>
        <fullName evidence="1">Uncharacterized protein</fullName>
    </submittedName>
</protein>
<proteinExistence type="predicted"/>
<dbReference type="Proteomes" id="UP000501773">
    <property type="component" value="Segment"/>
</dbReference>
<evidence type="ECO:0000313" key="1">
    <source>
        <dbReference type="EMBL" id="QIQ66270.1"/>
    </source>
</evidence>
<evidence type="ECO:0000313" key="2">
    <source>
        <dbReference type="Proteomes" id="UP000501773"/>
    </source>
</evidence>